<feature type="compositionally biased region" description="Low complexity" evidence="2">
    <location>
        <begin position="263"/>
        <end position="274"/>
    </location>
</feature>
<evidence type="ECO:0000313" key="4">
    <source>
        <dbReference type="Proteomes" id="UP000051401"/>
    </source>
</evidence>
<feature type="region of interest" description="Disordered" evidence="2">
    <location>
        <begin position="29"/>
        <end position="48"/>
    </location>
</feature>
<dbReference type="STRING" id="540747.SAMN04488031_12428"/>
<accession>A0A0T5NZ13</accession>
<protein>
    <submittedName>
        <fullName evidence="3">Uncharacterized protein</fullName>
    </submittedName>
</protein>
<evidence type="ECO:0000256" key="2">
    <source>
        <dbReference type="SAM" id="MobiDB-lite"/>
    </source>
</evidence>
<reference evidence="3 4" key="1">
    <citation type="submission" date="2015-04" db="EMBL/GenBank/DDBJ databases">
        <title>The draft genome sequence of Roseovarius indicus B108T.</title>
        <authorList>
            <person name="Li G."/>
            <person name="Lai Q."/>
            <person name="Shao Z."/>
            <person name="Yan P."/>
        </authorList>
    </citation>
    <scope>NUCLEOTIDE SEQUENCE [LARGE SCALE GENOMIC DNA]</scope>
    <source>
        <strain evidence="3 4">B108</strain>
    </source>
</reference>
<evidence type="ECO:0000256" key="1">
    <source>
        <dbReference type="SAM" id="Coils"/>
    </source>
</evidence>
<dbReference type="AlphaFoldDB" id="A0A0T5NZ13"/>
<dbReference type="Proteomes" id="UP000051401">
    <property type="component" value="Unassembled WGS sequence"/>
</dbReference>
<gene>
    <name evidence="3" type="ORF">XM52_27110</name>
</gene>
<keyword evidence="4" id="KW-1185">Reference proteome</keyword>
<dbReference type="PATRIC" id="fig|540747.5.peg.4193"/>
<feature type="coiled-coil region" evidence="1">
    <location>
        <begin position="119"/>
        <end position="146"/>
    </location>
</feature>
<proteinExistence type="predicted"/>
<keyword evidence="1" id="KW-0175">Coiled coil</keyword>
<organism evidence="3 4">
    <name type="scientific">Roseovarius indicus</name>
    <dbReference type="NCBI Taxonomy" id="540747"/>
    <lineage>
        <taxon>Bacteria</taxon>
        <taxon>Pseudomonadati</taxon>
        <taxon>Pseudomonadota</taxon>
        <taxon>Alphaproteobacteria</taxon>
        <taxon>Rhodobacterales</taxon>
        <taxon>Roseobacteraceae</taxon>
        <taxon>Roseovarius</taxon>
    </lineage>
</organism>
<dbReference type="EMBL" id="LAXI01000034">
    <property type="protein sequence ID" value="KRS14132.1"/>
    <property type="molecule type" value="Genomic_DNA"/>
</dbReference>
<sequence>MSAAGAIAPDLAAAGDLRNDGTYLLAQAEGEGEGEASAGGEGEGEGASSLDPDIAFLSGLSFIEGHICAGLALYEAGDLEAARTHVGHPIEEKYDAVAEELEEQGLSRLRGEIEALAAAAEARADYAELEALFAKVRATHEEARANYTPAQQVAGLVALTRTAGDEYTVAVKGGEVSNLHEYQDSWGFLRVVETEAGQMTDSDDPAVADVAAALLEQVAATEAAYGDIQGEGDFEMDPSIIYGAAARMELAALELDAGEGEGEASAGSEGEGKASVGGEGESQ</sequence>
<name>A0A0T5NZ13_9RHOB</name>
<feature type="region of interest" description="Disordered" evidence="2">
    <location>
        <begin position="256"/>
        <end position="283"/>
    </location>
</feature>
<evidence type="ECO:0000313" key="3">
    <source>
        <dbReference type="EMBL" id="KRS14132.1"/>
    </source>
</evidence>
<comment type="caution">
    <text evidence="3">The sequence shown here is derived from an EMBL/GenBank/DDBJ whole genome shotgun (WGS) entry which is preliminary data.</text>
</comment>